<evidence type="ECO:0000313" key="7">
    <source>
        <dbReference type="Proteomes" id="UP000433181"/>
    </source>
</evidence>
<keyword evidence="4" id="KW-0804">Transcription</keyword>
<dbReference type="Gene3D" id="3.40.190.290">
    <property type="match status" value="1"/>
</dbReference>
<evidence type="ECO:0000256" key="4">
    <source>
        <dbReference type="ARBA" id="ARBA00023163"/>
    </source>
</evidence>
<dbReference type="PANTHER" id="PTHR30419:SF8">
    <property type="entry name" value="NITROGEN ASSIMILATION TRANSCRIPTIONAL ACTIVATOR-RELATED"/>
    <property type="match status" value="1"/>
</dbReference>
<comment type="similarity">
    <text evidence="1">Belongs to the LysR transcriptional regulatory family.</text>
</comment>
<dbReference type="GO" id="GO:0005829">
    <property type="term" value="C:cytosol"/>
    <property type="evidence" value="ECO:0007669"/>
    <property type="project" value="TreeGrafter"/>
</dbReference>
<accession>A0A6I2UD87</accession>
<evidence type="ECO:0000259" key="5">
    <source>
        <dbReference type="PROSITE" id="PS50931"/>
    </source>
</evidence>
<dbReference type="CDD" id="cd05466">
    <property type="entry name" value="PBP2_LTTR_substrate"/>
    <property type="match status" value="1"/>
</dbReference>
<reference evidence="6 7" key="1">
    <citation type="submission" date="2019-08" db="EMBL/GenBank/DDBJ databases">
        <title>In-depth cultivation of the pig gut microbiome towards novel bacterial diversity and tailored functional studies.</title>
        <authorList>
            <person name="Wylensek D."/>
            <person name="Hitch T.C.A."/>
            <person name="Clavel T."/>
        </authorList>
    </citation>
    <scope>NUCLEOTIDE SEQUENCE [LARGE SCALE GENOMIC DNA]</scope>
    <source>
        <strain evidence="6 7">WCA-693-APC-5D-A</strain>
    </source>
</reference>
<dbReference type="EMBL" id="VUNR01000003">
    <property type="protein sequence ID" value="MSU07805.1"/>
    <property type="molecule type" value="Genomic_DNA"/>
</dbReference>
<dbReference type="Proteomes" id="UP000433181">
    <property type="component" value="Unassembled WGS sequence"/>
</dbReference>
<dbReference type="GO" id="GO:0003700">
    <property type="term" value="F:DNA-binding transcription factor activity"/>
    <property type="evidence" value="ECO:0007669"/>
    <property type="project" value="InterPro"/>
</dbReference>
<dbReference type="Pfam" id="PF00126">
    <property type="entry name" value="HTH_1"/>
    <property type="match status" value="1"/>
</dbReference>
<dbReference type="GeneID" id="96777724"/>
<dbReference type="RefSeq" id="WP_154405709.1">
    <property type="nucleotide sequence ID" value="NZ_VUNR01000003.1"/>
</dbReference>
<dbReference type="InterPro" id="IPR050950">
    <property type="entry name" value="HTH-type_LysR_regulators"/>
</dbReference>
<keyword evidence="2" id="KW-0805">Transcription regulation</keyword>
<comment type="caution">
    <text evidence="6">The sequence shown here is derived from an EMBL/GenBank/DDBJ whole genome shotgun (WGS) entry which is preliminary data.</text>
</comment>
<dbReference type="PROSITE" id="PS50931">
    <property type="entry name" value="HTH_LYSR"/>
    <property type="match status" value="1"/>
</dbReference>
<dbReference type="FunFam" id="1.10.10.10:FF:000001">
    <property type="entry name" value="LysR family transcriptional regulator"/>
    <property type="match status" value="1"/>
</dbReference>
<dbReference type="PANTHER" id="PTHR30419">
    <property type="entry name" value="HTH-TYPE TRANSCRIPTIONAL REGULATOR YBHD"/>
    <property type="match status" value="1"/>
</dbReference>
<keyword evidence="3" id="KW-0238">DNA-binding</keyword>
<keyword evidence="7" id="KW-1185">Reference proteome</keyword>
<dbReference type="Gene3D" id="1.10.10.10">
    <property type="entry name" value="Winged helix-like DNA-binding domain superfamily/Winged helix DNA-binding domain"/>
    <property type="match status" value="1"/>
</dbReference>
<evidence type="ECO:0000256" key="1">
    <source>
        <dbReference type="ARBA" id="ARBA00009437"/>
    </source>
</evidence>
<feature type="domain" description="HTH lysR-type" evidence="5">
    <location>
        <begin position="1"/>
        <end position="57"/>
    </location>
</feature>
<gene>
    <name evidence="6" type="ORF">FYJ84_02230</name>
</gene>
<proteinExistence type="inferred from homology"/>
<organism evidence="6 7">
    <name type="scientific">Anaerovibrio slackiae</name>
    <dbReference type="NCBI Taxonomy" id="2652309"/>
    <lineage>
        <taxon>Bacteria</taxon>
        <taxon>Bacillati</taxon>
        <taxon>Bacillota</taxon>
        <taxon>Negativicutes</taxon>
        <taxon>Selenomonadales</taxon>
        <taxon>Selenomonadaceae</taxon>
        <taxon>Anaerovibrio</taxon>
    </lineage>
</organism>
<sequence length="292" mass="32938">MDIRVLRYFLAVAREESISRAADVLHITQPTLSRQMMLLEDELGVQLFNRTNKITLTEAGVHLKLRAMEIDSLMDMLERDFSARSDVMGQLSIGSGIYSASNEVFSSLQDFSRQFPKVTYEIHTATADKLKEMLDKGLLDFAIMMEPIDVSRYEYFRLRTKDKWGLLLSAGHPLAGKESISVQDLNGTELLVTGRKAIFNEISSLLGEQARMNIRGYVNLVDNALPLVENSDWGCLTTDGAASYLNPEMVVFRPFVPEITTNTVLAWRKYGMSFGVASAFLTYIKQAKLRQE</sequence>
<dbReference type="InterPro" id="IPR036390">
    <property type="entry name" value="WH_DNA-bd_sf"/>
</dbReference>
<protein>
    <submittedName>
        <fullName evidence="6">LysR family transcriptional regulator</fullName>
    </submittedName>
</protein>
<evidence type="ECO:0000256" key="3">
    <source>
        <dbReference type="ARBA" id="ARBA00023125"/>
    </source>
</evidence>
<evidence type="ECO:0000256" key="2">
    <source>
        <dbReference type="ARBA" id="ARBA00023015"/>
    </source>
</evidence>
<name>A0A6I2UD87_9FIRM</name>
<dbReference type="InterPro" id="IPR000847">
    <property type="entry name" value="LysR_HTH_N"/>
</dbReference>
<evidence type="ECO:0000313" key="6">
    <source>
        <dbReference type="EMBL" id="MSU07805.1"/>
    </source>
</evidence>
<dbReference type="GO" id="GO:0003677">
    <property type="term" value="F:DNA binding"/>
    <property type="evidence" value="ECO:0007669"/>
    <property type="project" value="UniProtKB-KW"/>
</dbReference>
<dbReference type="InterPro" id="IPR005119">
    <property type="entry name" value="LysR_subst-bd"/>
</dbReference>
<dbReference type="InterPro" id="IPR036388">
    <property type="entry name" value="WH-like_DNA-bd_sf"/>
</dbReference>
<dbReference type="SUPFAM" id="SSF53850">
    <property type="entry name" value="Periplasmic binding protein-like II"/>
    <property type="match status" value="1"/>
</dbReference>
<dbReference type="AlphaFoldDB" id="A0A6I2UD87"/>
<dbReference type="Pfam" id="PF03466">
    <property type="entry name" value="LysR_substrate"/>
    <property type="match status" value="1"/>
</dbReference>
<dbReference type="SUPFAM" id="SSF46785">
    <property type="entry name" value="Winged helix' DNA-binding domain"/>
    <property type="match status" value="1"/>
</dbReference>
<dbReference type="PRINTS" id="PR00039">
    <property type="entry name" value="HTHLYSR"/>
</dbReference>